<dbReference type="PROSITE" id="PS00211">
    <property type="entry name" value="ABC_TRANSPORTER_1"/>
    <property type="match status" value="1"/>
</dbReference>
<dbReference type="InterPro" id="IPR039421">
    <property type="entry name" value="Type_1_exporter"/>
</dbReference>
<evidence type="ECO:0000256" key="2">
    <source>
        <dbReference type="ARBA" id="ARBA00022692"/>
    </source>
</evidence>
<dbReference type="Pfam" id="PF00005">
    <property type="entry name" value="ABC_tran"/>
    <property type="match status" value="1"/>
</dbReference>
<dbReference type="InterPro" id="IPR011527">
    <property type="entry name" value="ABC1_TM_dom"/>
</dbReference>
<dbReference type="PANTHER" id="PTHR24221:SF248">
    <property type="entry name" value="ABC TRANSPORTER TRANSMEMBRANE REGION"/>
    <property type="match status" value="1"/>
</dbReference>
<dbReference type="SUPFAM" id="SSF52540">
    <property type="entry name" value="P-loop containing nucleoside triphosphate hydrolases"/>
    <property type="match status" value="1"/>
</dbReference>
<dbReference type="Pfam" id="PF00664">
    <property type="entry name" value="ABC_membrane"/>
    <property type="match status" value="1"/>
</dbReference>
<dbReference type="CDD" id="cd18587">
    <property type="entry name" value="ABC_6TM_LapB_like"/>
    <property type="match status" value="1"/>
</dbReference>
<dbReference type="GO" id="GO:0005524">
    <property type="term" value="F:ATP binding"/>
    <property type="evidence" value="ECO:0007669"/>
    <property type="project" value="UniProtKB-KW"/>
</dbReference>
<accession>A0A6B3L7N6</accession>
<keyword evidence="3" id="KW-0547">Nucleotide-binding</keyword>
<evidence type="ECO:0000256" key="1">
    <source>
        <dbReference type="ARBA" id="ARBA00004651"/>
    </source>
</evidence>
<dbReference type="EMBL" id="CP066776">
    <property type="protein sequence ID" value="QQL44542.1"/>
    <property type="molecule type" value="Genomic_DNA"/>
</dbReference>
<dbReference type="PROSITE" id="PS50929">
    <property type="entry name" value="ABC_TM1F"/>
    <property type="match status" value="1"/>
</dbReference>
<keyword evidence="4" id="KW-0067">ATP-binding</keyword>
<dbReference type="NCBIfam" id="TIGR03375">
    <property type="entry name" value="type_I_sec_LssB"/>
    <property type="match status" value="1"/>
</dbReference>
<dbReference type="SUPFAM" id="SSF90123">
    <property type="entry name" value="ABC transporter transmembrane region"/>
    <property type="match status" value="1"/>
</dbReference>
<gene>
    <name evidence="7" type="ORF">G3M56_011720</name>
</gene>
<name>A0A6B3L7N6_9BACT</name>
<dbReference type="GO" id="GO:0034040">
    <property type="term" value="F:ATPase-coupled lipid transmembrane transporter activity"/>
    <property type="evidence" value="ECO:0007669"/>
    <property type="project" value="TreeGrafter"/>
</dbReference>
<keyword evidence="2" id="KW-0812">Transmembrane</keyword>
<comment type="subcellular location">
    <subcellularLocation>
        <location evidence="1">Cell membrane</location>
        <topology evidence="1">Multi-pass membrane protein</topology>
    </subcellularLocation>
</comment>
<dbReference type="Gene3D" id="1.20.1560.10">
    <property type="entry name" value="ABC transporter type 1, transmembrane domain"/>
    <property type="match status" value="1"/>
</dbReference>
<dbReference type="GO" id="GO:0005886">
    <property type="term" value="C:plasma membrane"/>
    <property type="evidence" value="ECO:0007669"/>
    <property type="project" value="UniProtKB-SubCell"/>
</dbReference>
<protein>
    <submittedName>
        <fullName evidence="7">Type I secretion system permease/ATPase</fullName>
    </submittedName>
</protein>
<dbReference type="InterPro" id="IPR036640">
    <property type="entry name" value="ABC1_TM_sf"/>
</dbReference>
<evidence type="ECO:0000313" key="8">
    <source>
        <dbReference type="Proteomes" id="UP000475117"/>
    </source>
</evidence>
<evidence type="ECO:0000256" key="6">
    <source>
        <dbReference type="ARBA" id="ARBA00023136"/>
    </source>
</evidence>
<proteinExistence type="predicted"/>
<keyword evidence="8" id="KW-1185">Reference proteome</keyword>
<dbReference type="PANTHER" id="PTHR24221">
    <property type="entry name" value="ATP-BINDING CASSETTE SUB-FAMILY B"/>
    <property type="match status" value="1"/>
</dbReference>
<keyword evidence="6" id="KW-0472">Membrane</keyword>
<organism evidence="7 8">
    <name type="scientific">Sulfuriroseicoccus oceanibius</name>
    <dbReference type="NCBI Taxonomy" id="2707525"/>
    <lineage>
        <taxon>Bacteria</taxon>
        <taxon>Pseudomonadati</taxon>
        <taxon>Verrucomicrobiota</taxon>
        <taxon>Verrucomicrobiia</taxon>
        <taxon>Verrucomicrobiales</taxon>
        <taxon>Verrucomicrobiaceae</taxon>
        <taxon>Sulfuriroseicoccus</taxon>
    </lineage>
</organism>
<reference evidence="7 8" key="1">
    <citation type="submission" date="2020-12" db="EMBL/GenBank/DDBJ databases">
        <title>Sulforoseuscoccus oceanibium gen. nov., sp. nov., a representative of the phylum Verrucomicrobia with special cytoplasmic membrane, and proposal of Sulforoseuscoccusaceae fam. nov.</title>
        <authorList>
            <person name="Xi F."/>
        </authorList>
    </citation>
    <scope>NUCLEOTIDE SEQUENCE [LARGE SCALE GENOMIC DNA]</scope>
    <source>
        <strain evidence="7 8">T37</strain>
    </source>
</reference>
<dbReference type="GO" id="GO:0140359">
    <property type="term" value="F:ABC-type transporter activity"/>
    <property type="evidence" value="ECO:0007669"/>
    <property type="project" value="InterPro"/>
</dbReference>
<dbReference type="InterPro" id="IPR003593">
    <property type="entry name" value="AAA+_ATPase"/>
</dbReference>
<dbReference type="KEGG" id="soa:G3M56_011720"/>
<dbReference type="SMART" id="SM00382">
    <property type="entry name" value="AAA"/>
    <property type="match status" value="1"/>
</dbReference>
<evidence type="ECO:0000256" key="4">
    <source>
        <dbReference type="ARBA" id="ARBA00022840"/>
    </source>
</evidence>
<dbReference type="InterPro" id="IPR017871">
    <property type="entry name" value="ABC_transporter-like_CS"/>
</dbReference>
<keyword evidence="5" id="KW-1133">Transmembrane helix</keyword>
<dbReference type="GO" id="GO:0016887">
    <property type="term" value="F:ATP hydrolysis activity"/>
    <property type="evidence" value="ECO:0007669"/>
    <property type="project" value="InterPro"/>
</dbReference>
<dbReference type="InterPro" id="IPR003439">
    <property type="entry name" value="ABC_transporter-like_ATP-bd"/>
</dbReference>
<dbReference type="InterPro" id="IPR017750">
    <property type="entry name" value="ATPase_T1SS"/>
</dbReference>
<dbReference type="AlphaFoldDB" id="A0A6B3L7N6"/>
<dbReference type="PROSITE" id="PS50893">
    <property type="entry name" value="ABC_TRANSPORTER_2"/>
    <property type="match status" value="1"/>
</dbReference>
<evidence type="ECO:0000256" key="3">
    <source>
        <dbReference type="ARBA" id="ARBA00022741"/>
    </source>
</evidence>
<dbReference type="Gene3D" id="3.90.70.10">
    <property type="entry name" value="Cysteine proteinases"/>
    <property type="match status" value="1"/>
</dbReference>
<evidence type="ECO:0000313" key="7">
    <source>
        <dbReference type="EMBL" id="QQL44542.1"/>
    </source>
</evidence>
<dbReference type="Gene3D" id="3.40.50.300">
    <property type="entry name" value="P-loop containing nucleotide triphosphate hydrolases"/>
    <property type="match status" value="1"/>
</dbReference>
<sequence>MAGWHSISFSWDEASAGVPVEKASISMESLLEIARRIGFQCRLVKRPIAKLHEAVLPALLILKEGGVAVIEPSGQAGAPNTLEWDKEKQQWVNIGRGALNKLYSGYLVMFRPSGFESRFEEENRSAAYAAGDNTGWFWKTVWQFKSEILRAIPASLMVNLFAIAMPIFTMTVYDRVVPNNAVETLWVLAVGVLAIFVFEFFMRLLRGAFLGRLGKRLDGVLSGMVYDHLMAVSMKGKTGSSGILAGKARAYESLREFFISATLAGLVDMPISLLMIGVIFHLGGPVGWVPVAAAICMLVMGFLARFPLMRVASESYRQGLERQAFLAETIHGLEAVKGSNSQGFFRHRMERMIRDSSDVDVKAHWYSLLANCSSSWIINTSNVILVVLCVFQVKAGDMTMGAMIACIILLSRALNPLASVAAIGTRLAQVKTSLKGLSEVMAMPLEYGGDQSQKFSLVTELVPDYQLKDVNLKYDDEGRYAIKGLNLHIRPGECWAVLGKIGSGKSSLLKLLNKINEPCDGQILLNDLDYSQYHPATLRRLAGYMQQESALFQGTLRDNLSLGKPWASDEEIIEVANKIGIGDLINSHPMGLYAPVTERGQSFSGGERQAICLARVLLQTPKVLLLDEPTANMDVTSEMRALKAIQAYVKEDPERAMVVATHKMSVVKIATHCLVLDQGKVYLSGPRDKVLAKLREQASEGQPQAKH</sequence>
<evidence type="ECO:0000256" key="5">
    <source>
        <dbReference type="ARBA" id="ARBA00022989"/>
    </source>
</evidence>
<dbReference type="InterPro" id="IPR027417">
    <property type="entry name" value="P-loop_NTPase"/>
</dbReference>
<dbReference type="Proteomes" id="UP000475117">
    <property type="component" value="Chromosome"/>
</dbReference>